<evidence type="ECO:0000313" key="2">
    <source>
        <dbReference type="Proteomes" id="UP000654918"/>
    </source>
</evidence>
<keyword evidence="2" id="KW-1185">Reference proteome</keyword>
<gene>
    <name evidence="1" type="ORF">CPLU01_14737</name>
</gene>
<proteinExistence type="predicted"/>
<dbReference type="AlphaFoldDB" id="A0A8H6JI44"/>
<name>A0A8H6JI44_9PEZI</name>
<protein>
    <recommendedName>
        <fullName evidence="3">F-box domain-containing protein</fullName>
    </recommendedName>
</protein>
<dbReference type="InterPro" id="IPR036047">
    <property type="entry name" value="F-box-like_dom_sf"/>
</dbReference>
<organism evidence="1 2">
    <name type="scientific">Colletotrichum plurivorum</name>
    <dbReference type="NCBI Taxonomy" id="2175906"/>
    <lineage>
        <taxon>Eukaryota</taxon>
        <taxon>Fungi</taxon>
        <taxon>Dikarya</taxon>
        <taxon>Ascomycota</taxon>
        <taxon>Pezizomycotina</taxon>
        <taxon>Sordariomycetes</taxon>
        <taxon>Hypocreomycetidae</taxon>
        <taxon>Glomerellales</taxon>
        <taxon>Glomerellaceae</taxon>
        <taxon>Colletotrichum</taxon>
        <taxon>Colletotrichum orchidearum species complex</taxon>
    </lineage>
</organism>
<reference evidence="1" key="1">
    <citation type="journal article" date="2020" name="Phytopathology">
        <title>Genome Sequence Resources of Colletotrichum truncatum, C. plurivorum, C. musicola, and C. sojae: Four Species Pathogenic to Soybean (Glycine max).</title>
        <authorList>
            <person name="Rogerio F."/>
            <person name="Boufleur T.R."/>
            <person name="Ciampi-Guillardi M."/>
            <person name="Sukno S.A."/>
            <person name="Thon M.R."/>
            <person name="Massola Junior N.S."/>
            <person name="Baroncelli R."/>
        </authorList>
    </citation>
    <scope>NUCLEOTIDE SEQUENCE</scope>
    <source>
        <strain evidence="1">LFN00145</strain>
    </source>
</reference>
<dbReference type="SUPFAM" id="SSF81383">
    <property type="entry name" value="F-box domain"/>
    <property type="match status" value="1"/>
</dbReference>
<dbReference type="EMBL" id="WIGO01000415">
    <property type="protein sequence ID" value="KAF6813071.1"/>
    <property type="molecule type" value="Genomic_DNA"/>
</dbReference>
<evidence type="ECO:0008006" key="3">
    <source>
        <dbReference type="Google" id="ProtNLM"/>
    </source>
</evidence>
<dbReference type="Proteomes" id="UP000654918">
    <property type="component" value="Unassembled WGS sequence"/>
</dbReference>
<accession>A0A8H6JI44</accession>
<comment type="caution">
    <text evidence="1">The sequence shown here is derived from an EMBL/GenBank/DDBJ whole genome shotgun (WGS) entry which is preliminary data.</text>
</comment>
<evidence type="ECO:0000313" key="1">
    <source>
        <dbReference type="EMBL" id="KAF6813071.1"/>
    </source>
</evidence>
<sequence>MSPNDAPPNSDDAIMDAPAHDAETRPWPWYKLPQELFLEILEDIQTARDRNLTSCIMVCRTWRTFFEKINFENLSVEVTNVTLWRAQREANNVAAGRLRSPPRSEIEFLRDAMARGERLEWLKTLRLVINYEAPSKKTEQDWRQHDFVKQIDEFFRLLAD</sequence>